<feature type="domain" description="Protein kinase" evidence="4">
    <location>
        <begin position="85"/>
        <end position="245"/>
    </location>
</feature>
<dbReference type="PROSITE" id="PS50011">
    <property type="entry name" value="PROTEIN_KINASE_DOM"/>
    <property type="match status" value="1"/>
</dbReference>
<protein>
    <submittedName>
        <fullName evidence="5">Serine/threonine-protein kinase Cx32, chloroplastic</fullName>
    </submittedName>
</protein>
<reference evidence="6" key="2">
    <citation type="journal article" date="2017" name="J. Anim. Genet.">
        <title>Multiple reference genome sequences of hot pepper reveal the massive evolution of plant disease resistance genes by retroduplication.</title>
        <authorList>
            <person name="Kim S."/>
            <person name="Park J."/>
            <person name="Yeom S.-I."/>
            <person name="Kim Y.-M."/>
            <person name="Seo E."/>
            <person name="Kim K.-T."/>
            <person name="Kim M.-S."/>
            <person name="Lee J.M."/>
            <person name="Cheong K."/>
            <person name="Shin H.-S."/>
            <person name="Kim S.-B."/>
            <person name="Han K."/>
            <person name="Lee J."/>
            <person name="Park M."/>
            <person name="Lee H.-A."/>
            <person name="Lee H.-Y."/>
            <person name="Lee Y."/>
            <person name="Oh S."/>
            <person name="Lee J.H."/>
            <person name="Choi E."/>
            <person name="Choi E."/>
            <person name="Lee S.E."/>
            <person name="Jeon J."/>
            <person name="Kim H."/>
            <person name="Choi G."/>
            <person name="Song H."/>
            <person name="Lee J."/>
            <person name="Lee S.-C."/>
            <person name="Kwon J.-K."/>
            <person name="Lee H.-Y."/>
            <person name="Koo N."/>
            <person name="Hong Y."/>
            <person name="Kim R.W."/>
            <person name="Kang W.-H."/>
            <person name="Huh J.H."/>
            <person name="Kang B.-C."/>
            <person name="Yang T.-J."/>
            <person name="Lee Y.-H."/>
            <person name="Bennetzen J.L."/>
            <person name="Choi D."/>
        </authorList>
    </citation>
    <scope>NUCLEOTIDE SEQUENCE [LARGE SCALE GENOMIC DNA]</scope>
    <source>
        <strain evidence="6">cv. PBC81</strain>
    </source>
</reference>
<proteinExistence type="predicted"/>
<gene>
    <name evidence="5" type="ORF">CQW23_20609</name>
</gene>
<dbReference type="PANTHER" id="PTHR45621">
    <property type="entry name" value="OS01G0588500 PROTEIN-RELATED"/>
    <property type="match status" value="1"/>
</dbReference>
<dbReference type="GO" id="GO:0004672">
    <property type="term" value="F:protein kinase activity"/>
    <property type="evidence" value="ECO:0007669"/>
    <property type="project" value="InterPro"/>
</dbReference>
<evidence type="ECO:0000313" key="5">
    <source>
        <dbReference type="EMBL" id="PHT41755.1"/>
    </source>
</evidence>
<name>A0A2G2W946_CAPBA</name>
<dbReference type="InterPro" id="IPR011009">
    <property type="entry name" value="Kinase-like_dom_sf"/>
</dbReference>
<dbReference type="InterPro" id="IPR050823">
    <property type="entry name" value="Plant_Ser_Thr_Prot_Kinase"/>
</dbReference>
<keyword evidence="5" id="KW-0418">Kinase</keyword>
<organism evidence="5 6">
    <name type="scientific">Capsicum baccatum</name>
    <name type="common">Peruvian pepper</name>
    <dbReference type="NCBI Taxonomy" id="33114"/>
    <lineage>
        <taxon>Eukaryota</taxon>
        <taxon>Viridiplantae</taxon>
        <taxon>Streptophyta</taxon>
        <taxon>Embryophyta</taxon>
        <taxon>Tracheophyta</taxon>
        <taxon>Spermatophyta</taxon>
        <taxon>Magnoliopsida</taxon>
        <taxon>eudicotyledons</taxon>
        <taxon>Gunneridae</taxon>
        <taxon>Pentapetalae</taxon>
        <taxon>asterids</taxon>
        <taxon>lamiids</taxon>
        <taxon>Solanales</taxon>
        <taxon>Solanaceae</taxon>
        <taxon>Solanoideae</taxon>
        <taxon>Capsiceae</taxon>
        <taxon>Capsicum</taxon>
    </lineage>
</organism>
<dbReference type="SUPFAM" id="SSF56112">
    <property type="entry name" value="Protein kinase-like (PK-like)"/>
    <property type="match status" value="1"/>
</dbReference>
<evidence type="ECO:0000259" key="4">
    <source>
        <dbReference type="PROSITE" id="PS50011"/>
    </source>
</evidence>
<keyword evidence="5" id="KW-0808">Transferase</keyword>
<keyword evidence="2" id="KW-1003">Cell membrane</keyword>
<dbReference type="Gene3D" id="3.30.200.20">
    <property type="entry name" value="Phosphorylase Kinase, domain 1"/>
    <property type="match status" value="1"/>
</dbReference>
<sequence length="245" mass="28230">MSEVVKKLELALVFQKNAAEGVISFDDTSTSQSKVEKERATIKEDCNGVDRAEKSVISKKKVKSEDKSIFIDSPRWLPLENLAMICCWEMVVLGMFTRVGTWLDESASSKTIAVKKMNSESLQEFEEWQSKVSFLGRLSHPNLVKLLGYCHEGKELVLVYEFRLKGSLDNQLYGRHLYVKDHVYGFGVFLVEMLTGLRAIDTKRPTNQRNLVEWIKPHLSDKRKLKDKKDSRLEGKYPHPNLQYK</sequence>
<dbReference type="Gene3D" id="1.10.510.10">
    <property type="entry name" value="Transferase(Phosphotransferase) domain 1"/>
    <property type="match status" value="1"/>
</dbReference>
<reference evidence="5 6" key="1">
    <citation type="journal article" date="2017" name="Genome Biol.">
        <title>New reference genome sequences of hot pepper reveal the massive evolution of plant disease-resistance genes by retroduplication.</title>
        <authorList>
            <person name="Kim S."/>
            <person name="Park J."/>
            <person name="Yeom S.I."/>
            <person name="Kim Y.M."/>
            <person name="Seo E."/>
            <person name="Kim K.T."/>
            <person name="Kim M.S."/>
            <person name="Lee J.M."/>
            <person name="Cheong K."/>
            <person name="Shin H.S."/>
            <person name="Kim S.B."/>
            <person name="Han K."/>
            <person name="Lee J."/>
            <person name="Park M."/>
            <person name="Lee H.A."/>
            <person name="Lee H.Y."/>
            <person name="Lee Y."/>
            <person name="Oh S."/>
            <person name="Lee J.H."/>
            <person name="Choi E."/>
            <person name="Choi E."/>
            <person name="Lee S.E."/>
            <person name="Jeon J."/>
            <person name="Kim H."/>
            <person name="Choi G."/>
            <person name="Song H."/>
            <person name="Lee J."/>
            <person name="Lee S.C."/>
            <person name="Kwon J.K."/>
            <person name="Lee H.Y."/>
            <person name="Koo N."/>
            <person name="Hong Y."/>
            <person name="Kim R.W."/>
            <person name="Kang W.H."/>
            <person name="Huh J.H."/>
            <person name="Kang B.C."/>
            <person name="Yang T.J."/>
            <person name="Lee Y.H."/>
            <person name="Bennetzen J.L."/>
            <person name="Choi D."/>
        </authorList>
    </citation>
    <scope>NUCLEOTIDE SEQUENCE [LARGE SCALE GENOMIC DNA]</scope>
    <source>
        <strain evidence="6">cv. PBC81</strain>
    </source>
</reference>
<accession>A0A2G2W946</accession>
<dbReference type="AlphaFoldDB" id="A0A2G2W946"/>
<feature type="region of interest" description="Disordered" evidence="3">
    <location>
        <begin position="225"/>
        <end position="245"/>
    </location>
</feature>
<dbReference type="GO" id="GO:0005886">
    <property type="term" value="C:plasma membrane"/>
    <property type="evidence" value="ECO:0007669"/>
    <property type="project" value="UniProtKB-SubCell"/>
</dbReference>
<dbReference type="Pfam" id="PF07714">
    <property type="entry name" value="PK_Tyr_Ser-Thr"/>
    <property type="match status" value="1"/>
</dbReference>
<keyword evidence="2" id="KW-0472">Membrane</keyword>
<dbReference type="InterPro" id="IPR001245">
    <property type="entry name" value="Ser-Thr/Tyr_kinase_cat_dom"/>
</dbReference>
<evidence type="ECO:0000256" key="3">
    <source>
        <dbReference type="SAM" id="MobiDB-lite"/>
    </source>
</evidence>
<evidence type="ECO:0000256" key="2">
    <source>
        <dbReference type="ARBA" id="ARBA00022475"/>
    </source>
</evidence>
<dbReference type="InterPro" id="IPR000719">
    <property type="entry name" value="Prot_kinase_dom"/>
</dbReference>
<dbReference type="Proteomes" id="UP000224567">
    <property type="component" value="Unassembled WGS sequence"/>
</dbReference>
<comment type="caution">
    <text evidence="5">The sequence shown here is derived from an EMBL/GenBank/DDBJ whole genome shotgun (WGS) entry which is preliminary data.</text>
</comment>
<keyword evidence="6" id="KW-1185">Reference proteome</keyword>
<dbReference type="GO" id="GO:0005524">
    <property type="term" value="F:ATP binding"/>
    <property type="evidence" value="ECO:0007669"/>
    <property type="project" value="InterPro"/>
</dbReference>
<dbReference type="EMBL" id="MLFT02000008">
    <property type="protein sequence ID" value="PHT41755.1"/>
    <property type="molecule type" value="Genomic_DNA"/>
</dbReference>
<evidence type="ECO:0000256" key="1">
    <source>
        <dbReference type="ARBA" id="ARBA00004236"/>
    </source>
</evidence>
<dbReference type="OrthoDB" id="1936432at2759"/>
<evidence type="ECO:0000313" key="6">
    <source>
        <dbReference type="Proteomes" id="UP000224567"/>
    </source>
</evidence>
<feature type="compositionally biased region" description="Basic and acidic residues" evidence="3">
    <location>
        <begin position="225"/>
        <end position="237"/>
    </location>
</feature>
<comment type="subcellular location">
    <subcellularLocation>
        <location evidence="1">Cell membrane</location>
    </subcellularLocation>
</comment>